<sequence length="202" mass="23520">VTERANPYFVLQRRLGHGTKGFSSILVGTFDSVFDTKPLPFRILHQISNSDTTYIIAASSSFAEILNDWEYIENQLMPTLTNFENDCDVTDFIKCKIESLLQMIIDQNANENDVHSSKDVVSSVSKFIKLFSMPEEEKLVNCNINSEYYYCRSFPRQGWLYISINYLCFYSYIFGNEIKIIIKWVDVKVGRFLLYSFIHSMD</sequence>
<evidence type="ECO:0000313" key="2">
    <source>
        <dbReference type="EMBL" id="OTF78496.1"/>
    </source>
</evidence>
<dbReference type="PANTHER" id="PTHR47666">
    <property type="entry name" value="PROTEIN VASCULAR ASSOCIATED DEATH 1, CHLOROPLASTIC"/>
    <property type="match status" value="1"/>
</dbReference>
<dbReference type="PANTHER" id="PTHR47666:SF1">
    <property type="entry name" value="PROTEIN VASCULAR ASSOCIATED DEATH 1, CHLOROPLASTIC"/>
    <property type="match status" value="1"/>
</dbReference>
<dbReference type="InterPro" id="IPR004182">
    <property type="entry name" value="GRAM"/>
</dbReference>
<gene>
    <name evidence="2" type="ORF">BLA29_009319</name>
</gene>
<dbReference type="Pfam" id="PF02893">
    <property type="entry name" value="GRAM"/>
    <property type="match status" value="1"/>
</dbReference>
<dbReference type="Gene3D" id="2.30.29.30">
    <property type="entry name" value="Pleckstrin-homology domain (PH domain)/Phosphotyrosine-binding domain (PTB)"/>
    <property type="match status" value="1"/>
</dbReference>
<dbReference type="InterPro" id="IPR011993">
    <property type="entry name" value="PH-like_dom_sf"/>
</dbReference>
<proteinExistence type="predicted"/>
<dbReference type="EMBL" id="MUJZ01027641">
    <property type="protein sequence ID" value="OTF78496.1"/>
    <property type="molecule type" value="Genomic_DNA"/>
</dbReference>
<accession>A0A1Y3BFX7</accession>
<comment type="caution">
    <text evidence="2">The sequence shown here is derived from an EMBL/GenBank/DDBJ whole genome shotgun (WGS) entry which is preliminary data.</text>
</comment>
<name>A0A1Y3BFX7_EURMA</name>
<keyword evidence="3" id="KW-1185">Reference proteome</keyword>
<dbReference type="AlphaFoldDB" id="A0A1Y3BFX7"/>
<dbReference type="Proteomes" id="UP000194236">
    <property type="component" value="Unassembled WGS sequence"/>
</dbReference>
<feature type="domain" description="GRAM" evidence="1">
    <location>
        <begin position="125"/>
        <end position="190"/>
    </location>
</feature>
<organism evidence="2 3">
    <name type="scientific">Euroglyphus maynei</name>
    <name type="common">Mayne's house dust mite</name>
    <dbReference type="NCBI Taxonomy" id="6958"/>
    <lineage>
        <taxon>Eukaryota</taxon>
        <taxon>Metazoa</taxon>
        <taxon>Ecdysozoa</taxon>
        <taxon>Arthropoda</taxon>
        <taxon>Chelicerata</taxon>
        <taxon>Arachnida</taxon>
        <taxon>Acari</taxon>
        <taxon>Acariformes</taxon>
        <taxon>Sarcoptiformes</taxon>
        <taxon>Astigmata</taxon>
        <taxon>Psoroptidia</taxon>
        <taxon>Analgoidea</taxon>
        <taxon>Pyroglyphidae</taxon>
        <taxon>Pyroglyphinae</taxon>
        <taxon>Euroglyphus</taxon>
    </lineage>
</organism>
<evidence type="ECO:0000259" key="1">
    <source>
        <dbReference type="SMART" id="SM00568"/>
    </source>
</evidence>
<reference evidence="2 3" key="1">
    <citation type="submission" date="2017-03" db="EMBL/GenBank/DDBJ databases">
        <title>Genome Survey of Euroglyphus maynei.</title>
        <authorList>
            <person name="Arlian L.G."/>
            <person name="Morgan M.S."/>
            <person name="Rider S.D."/>
        </authorList>
    </citation>
    <scope>NUCLEOTIDE SEQUENCE [LARGE SCALE GENOMIC DNA]</scope>
    <source>
        <strain evidence="2">Arlian Lab</strain>
        <tissue evidence="2">Whole body</tissue>
    </source>
</reference>
<evidence type="ECO:0000313" key="3">
    <source>
        <dbReference type="Proteomes" id="UP000194236"/>
    </source>
</evidence>
<dbReference type="SMART" id="SM00568">
    <property type="entry name" value="GRAM"/>
    <property type="match status" value="1"/>
</dbReference>
<protein>
    <recommendedName>
        <fullName evidence="1">GRAM domain-containing protein</fullName>
    </recommendedName>
</protein>
<feature type="non-terminal residue" evidence="2">
    <location>
        <position position="1"/>
    </location>
</feature>
<dbReference type="OrthoDB" id="17687at2759"/>